<evidence type="ECO:0000313" key="3">
    <source>
        <dbReference type="Proteomes" id="UP000612899"/>
    </source>
</evidence>
<protein>
    <submittedName>
        <fullName evidence="2">Uncharacterized protein</fullName>
    </submittedName>
</protein>
<sequence>MAWEGDHDQVGWGFVVRRKQWSYLRGGERRTPATRPRALDGTGVAGRAWGDLAPAGSAAQPSGVAKHGRGVAAREVRRGTTTWRRKGIWLLGGAGARDRWGLAAAEAGGEE</sequence>
<dbReference type="Proteomes" id="UP000612899">
    <property type="component" value="Unassembled WGS sequence"/>
</dbReference>
<name>A0A8J3QF05_9ACTN</name>
<dbReference type="AlphaFoldDB" id="A0A8J3QF05"/>
<comment type="caution">
    <text evidence="2">The sequence shown here is derived from an EMBL/GenBank/DDBJ whole genome shotgun (WGS) entry which is preliminary data.</text>
</comment>
<proteinExistence type="predicted"/>
<organism evidence="2 3">
    <name type="scientific">Rhizocola hellebori</name>
    <dbReference type="NCBI Taxonomy" id="1392758"/>
    <lineage>
        <taxon>Bacteria</taxon>
        <taxon>Bacillati</taxon>
        <taxon>Actinomycetota</taxon>
        <taxon>Actinomycetes</taxon>
        <taxon>Micromonosporales</taxon>
        <taxon>Micromonosporaceae</taxon>
        <taxon>Rhizocola</taxon>
    </lineage>
</organism>
<evidence type="ECO:0000256" key="1">
    <source>
        <dbReference type="SAM" id="MobiDB-lite"/>
    </source>
</evidence>
<accession>A0A8J3QF05</accession>
<feature type="region of interest" description="Disordered" evidence="1">
    <location>
        <begin position="54"/>
        <end position="76"/>
    </location>
</feature>
<gene>
    <name evidence="2" type="ORF">Rhe02_75930</name>
</gene>
<evidence type="ECO:0000313" key="2">
    <source>
        <dbReference type="EMBL" id="GIH09526.1"/>
    </source>
</evidence>
<dbReference type="EMBL" id="BONY01000070">
    <property type="protein sequence ID" value="GIH09526.1"/>
    <property type="molecule type" value="Genomic_DNA"/>
</dbReference>
<keyword evidence="3" id="KW-1185">Reference proteome</keyword>
<reference evidence="2" key="1">
    <citation type="submission" date="2021-01" db="EMBL/GenBank/DDBJ databases">
        <title>Whole genome shotgun sequence of Rhizocola hellebori NBRC 109834.</title>
        <authorList>
            <person name="Komaki H."/>
            <person name="Tamura T."/>
        </authorList>
    </citation>
    <scope>NUCLEOTIDE SEQUENCE</scope>
    <source>
        <strain evidence="2">NBRC 109834</strain>
    </source>
</reference>